<dbReference type="InterPro" id="IPR050682">
    <property type="entry name" value="ModA/WtpA"/>
</dbReference>
<proteinExistence type="predicted"/>
<reference evidence="2 3" key="1">
    <citation type="submission" date="2017-04" db="EMBL/GenBank/DDBJ databases">
        <title>Draft Aigarchaeota genome from a New Zealand hot spring.</title>
        <authorList>
            <person name="Reysenbach A.-L."/>
            <person name="Donaho J.A."/>
            <person name="Gerhart J."/>
            <person name="Kelley J.F."/>
            <person name="Kouba K."/>
            <person name="Podar M."/>
            <person name="Stott M."/>
        </authorList>
    </citation>
    <scope>NUCLEOTIDE SEQUENCE [LARGE SCALE GENOMIC DNA]</scope>
    <source>
        <strain evidence="2">NZ13_MG1</strain>
    </source>
</reference>
<dbReference type="GO" id="GO:0015689">
    <property type="term" value="P:molybdate ion transport"/>
    <property type="evidence" value="ECO:0007669"/>
    <property type="project" value="TreeGrafter"/>
</dbReference>
<dbReference type="Proteomes" id="UP000244066">
    <property type="component" value="Unassembled WGS sequence"/>
</dbReference>
<dbReference type="Gene3D" id="3.40.190.10">
    <property type="entry name" value="Periplasmic binding protein-like II"/>
    <property type="match status" value="2"/>
</dbReference>
<dbReference type="PANTHER" id="PTHR30632">
    <property type="entry name" value="MOLYBDATE-BINDING PERIPLASMIC PROTEIN"/>
    <property type="match status" value="1"/>
</dbReference>
<feature type="transmembrane region" description="Helical" evidence="1">
    <location>
        <begin position="12"/>
        <end position="34"/>
    </location>
</feature>
<gene>
    <name evidence="2" type="ORF">B9J98_01650</name>
</gene>
<dbReference type="SUPFAM" id="SSF53850">
    <property type="entry name" value="Periplasmic binding protein-like II"/>
    <property type="match status" value="1"/>
</dbReference>
<evidence type="ECO:0000313" key="3">
    <source>
        <dbReference type="Proteomes" id="UP000244066"/>
    </source>
</evidence>
<sequence length="178" mass="19029">MVISMSYKSKMLIVFPLTVLALGVVGTVAFYQLYKNPAREIVVFAGAAAAPVYREAASVFESRYGVKVTINLGGSGSLLSAMEITRIGDVYIPGTAEYLILANEKGIVNFTSSPPRIIAYLVLAIIVQKGNPLNITSIEDLAKPGIRVGIADPKSVCIGAYAKELLEKMDFGKPSVKI</sequence>
<name>A0A2R7YB51_9ARCH</name>
<comment type="caution">
    <text evidence="2">The sequence shown here is derived from an EMBL/GenBank/DDBJ whole genome shotgun (WGS) entry which is preliminary data.</text>
</comment>
<dbReference type="AlphaFoldDB" id="A0A2R7YB51"/>
<keyword evidence="1" id="KW-0472">Membrane</keyword>
<evidence type="ECO:0008006" key="4">
    <source>
        <dbReference type="Google" id="ProtNLM"/>
    </source>
</evidence>
<evidence type="ECO:0000313" key="2">
    <source>
        <dbReference type="EMBL" id="PUA34112.1"/>
    </source>
</evidence>
<organism evidence="2 3">
    <name type="scientific">Candidatus Terraquivivens tikiterensis</name>
    <dbReference type="NCBI Taxonomy" id="1980982"/>
    <lineage>
        <taxon>Archaea</taxon>
        <taxon>Nitrososphaerota</taxon>
        <taxon>Candidatus Wolframiiraptoraceae</taxon>
        <taxon>Candidatus Terraquivivens</taxon>
    </lineage>
</organism>
<dbReference type="EMBL" id="NDWU01000003">
    <property type="protein sequence ID" value="PUA34112.1"/>
    <property type="molecule type" value="Genomic_DNA"/>
</dbReference>
<protein>
    <recommendedName>
        <fullName evidence="4">Molybdate ABC transporter substrate-binding protein</fullName>
    </recommendedName>
</protein>
<evidence type="ECO:0000256" key="1">
    <source>
        <dbReference type="SAM" id="Phobius"/>
    </source>
</evidence>
<accession>A0A2R7YB51</accession>
<keyword evidence="1" id="KW-0812">Transmembrane</keyword>
<keyword evidence="1" id="KW-1133">Transmembrane helix</keyword>
<dbReference type="GO" id="GO:0030973">
    <property type="term" value="F:molybdate ion binding"/>
    <property type="evidence" value="ECO:0007669"/>
    <property type="project" value="TreeGrafter"/>
</dbReference>
<dbReference type="Pfam" id="PF13531">
    <property type="entry name" value="SBP_bac_11"/>
    <property type="match status" value="1"/>
</dbReference>
<dbReference type="PANTHER" id="PTHR30632:SF0">
    <property type="entry name" value="SULFATE-BINDING PROTEIN"/>
    <property type="match status" value="1"/>
</dbReference>